<keyword evidence="2" id="KW-0808">Transferase</keyword>
<name>A0ABP9RVT6_9ACTN</name>
<dbReference type="Proteomes" id="UP001501570">
    <property type="component" value="Unassembled WGS sequence"/>
</dbReference>
<gene>
    <name evidence="2" type="ORF">GCM10023322_34400</name>
</gene>
<keyword evidence="3" id="KW-1185">Reference proteome</keyword>
<keyword evidence="2" id="KW-0489">Methyltransferase</keyword>
<feature type="compositionally biased region" description="Polar residues" evidence="1">
    <location>
        <begin position="20"/>
        <end position="35"/>
    </location>
</feature>
<dbReference type="SUPFAM" id="SSF53335">
    <property type="entry name" value="S-adenosyl-L-methionine-dependent methyltransferases"/>
    <property type="match status" value="1"/>
</dbReference>
<dbReference type="GO" id="GO:0008168">
    <property type="term" value="F:methyltransferase activity"/>
    <property type="evidence" value="ECO:0007669"/>
    <property type="project" value="UniProtKB-KW"/>
</dbReference>
<accession>A0ABP9RVT6</accession>
<evidence type="ECO:0000313" key="3">
    <source>
        <dbReference type="Proteomes" id="UP001501570"/>
    </source>
</evidence>
<dbReference type="GO" id="GO:0032259">
    <property type="term" value="P:methylation"/>
    <property type="evidence" value="ECO:0007669"/>
    <property type="project" value="UniProtKB-KW"/>
</dbReference>
<reference evidence="3" key="1">
    <citation type="journal article" date="2019" name="Int. J. Syst. Evol. Microbiol.">
        <title>The Global Catalogue of Microorganisms (GCM) 10K type strain sequencing project: providing services to taxonomists for standard genome sequencing and annotation.</title>
        <authorList>
            <consortium name="The Broad Institute Genomics Platform"/>
            <consortium name="The Broad Institute Genome Sequencing Center for Infectious Disease"/>
            <person name="Wu L."/>
            <person name="Ma J."/>
        </authorList>
    </citation>
    <scope>NUCLEOTIDE SEQUENCE [LARGE SCALE GENOMIC DNA]</scope>
    <source>
        <strain evidence="3">JCM 18304</strain>
    </source>
</reference>
<dbReference type="InterPro" id="IPR006764">
    <property type="entry name" value="SAM_dep_MeTrfase_SAV2177_type"/>
</dbReference>
<evidence type="ECO:0000256" key="1">
    <source>
        <dbReference type="SAM" id="MobiDB-lite"/>
    </source>
</evidence>
<organism evidence="2 3">
    <name type="scientific">Rugosimonospora acidiphila</name>
    <dbReference type="NCBI Taxonomy" id="556531"/>
    <lineage>
        <taxon>Bacteria</taxon>
        <taxon>Bacillati</taxon>
        <taxon>Actinomycetota</taxon>
        <taxon>Actinomycetes</taxon>
        <taxon>Micromonosporales</taxon>
        <taxon>Micromonosporaceae</taxon>
        <taxon>Rugosimonospora</taxon>
    </lineage>
</organism>
<dbReference type="PIRSF" id="PIRSF017393">
    <property type="entry name" value="MTase_SAV2177"/>
    <property type="match status" value="1"/>
</dbReference>
<feature type="region of interest" description="Disordered" evidence="1">
    <location>
        <begin position="10"/>
        <end position="50"/>
    </location>
</feature>
<dbReference type="CDD" id="cd02440">
    <property type="entry name" value="AdoMet_MTases"/>
    <property type="match status" value="1"/>
</dbReference>
<protein>
    <submittedName>
        <fullName evidence="2">SAM-dependent methyltransferase</fullName>
    </submittedName>
</protein>
<proteinExistence type="predicted"/>
<dbReference type="InterPro" id="IPR029063">
    <property type="entry name" value="SAM-dependent_MTases_sf"/>
</dbReference>
<comment type="caution">
    <text evidence="2">The sequence shown here is derived from an EMBL/GenBank/DDBJ whole genome shotgun (WGS) entry which is preliminary data.</text>
</comment>
<dbReference type="Gene3D" id="3.40.50.150">
    <property type="entry name" value="Vaccinia Virus protein VP39"/>
    <property type="match status" value="1"/>
</dbReference>
<dbReference type="Pfam" id="PF04672">
    <property type="entry name" value="Methyltransf_19"/>
    <property type="match status" value="1"/>
</dbReference>
<sequence length="310" mass="33222">MAAGCDAVYEGRPGGHARSGPTSATTGGVSGTMDTVGQVGQAEQGRQRKPATAARMYDYYLGGVHNFPADREAAERIIAQFPLFPAVARENRAFLHRVVRHLAGAGVRQFLDIGSGIPTVGNVHEIVQAEVPDARVVYVDIDPVAVAESLEILEGNDLAIAIRADLCDPQRILEHPQVRELLDFEQPIALLLAAVLHFVPDDAKAYEVVGRLVDALPPGSYLAISAAAAESFAPSGAQTQAVIDVYRQRTTTSAASRTKSKMVRFFAGLELVAPGVVWLYQWPDPERALPDPFGGDATRCGEWAGLGRKE</sequence>
<evidence type="ECO:0000313" key="2">
    <source>
        <dbReference type="EMBL" id="GAA5187011.1"/>
    </source>
</evidence>
<dbReference type="EMBL" id="BAABJQ010000009">
    <property type="protein sequence ID" value="GAA5187011.1"/>
    <property type="molecule type" value="Genomic_DNA"/>
</dbReference>